<evidence type="ECO:0000313" key="3">
    <source>
        <dbReference type="EMBL" id="MCF1599597.1"/>
    </source>
</evidence>
<accession>A0A9X1Q5P1</accession>
<feature type="compositionally biased region" description="Pro residues" evidence="1">
    <location>
        <begin position="40"/>
        <end position="76"/>
    </location>
</feature>
<proteinExistence type="predicted"/>
<organism evidence="3 4">
    <name type="scientific">Streptomyces muensis</name>
    <dbReference type="NCBI Taxonomy" id="1077944"/>
    <lineage>
        <taxon>Bacteria</taxon>
        <taxon>Bacillati</taxon>
        <taxon>Actinomycetota</taxon>
        <taxon>Actinomycetes</taxon>
        <taxon>Kitasatosporales</taxon>
        <taxon>Streptomycetaceae</taxon>
        <taxon>Streptomyces</taxon>
    </lineage>
</organism>
<feature type="region of interest" description="Disordered" evidence="1">
    <location>
        <begin position="31"/>
        <end position="86"/>
    </location>
</feature>
<feature type="non-terminal residue" evidence="3">
    <location>
        <position position="86"/>
    </location>
</feature>
<protein>
    <recommendedName>
        <fullName evidence="5">Secreted protein</fullName>
    </recommendedName>
</protein>
<evidence type="ECO:0000256" key="2">
    <source>
        <dbReference type="SAM" id="SignalP"/>
    </source>
</evidence>
<gene>
    <name evidence="3" type="ORF">L0P92_39510</name>
</gene>
<name>A0A9X1Q5P1_STRM4</name>
<keyword evidence="2" id="KW-0732">Signal</keyword>
<evidence type="ECO:0008006" key="5">
    <source>
        <dbReference type="Google" id="ProtNLM"/>
    </source>
</evidence>
<dbReference type="AlphaFoldDB" id="A0A9X1Q5P1"/>
<feature type="compositionally biased region" description="Polar residues" evidence="1">
    <location>
        <begin position="77"/>
        <end position="86"/>
    </location>
</feature>
<dbReference type="Proteomes" id="UP001139384">
    <property type="component" value="Unassembled WGS sequence"/>
</dbReference>
<reference evidence="3" key="1">
    <citation type="submission" date="2022-01" db="EMBL/GenBank/DDBJ databases">
        <title>Draft Genome Sequences of Seven Type Strains of the Genus Streptomyces.</title>
        <authorList>
            <person name="Aziz S."/>
            <person name="Coretto E."/>
            <person name="Chronakova A."/>
            <person name="Sproer C."/>
            <person name="Huber K."/>
            <person name="Nouioui I."/>
            <person name="Gross H."/>
        </authorList>
    </citation>
    <scope>NUCLEOTIDE SEQUENCE</scope>
    <source>
        <strain evidence="3">DSM 103493</strain>
    </source>
</reference>
<feature type="signal peptide" evidence="2">
    <location>
        <begin position="1"/>
        <end position="27"/>
    </location>
</feature>
<feature type="chain" id="PRO_5040857222" description="Secreted protein" evidence="2">
    <location>
        <begin position="28"/>
        <end position="86"/>
    </location>
</feature>
<sequence>MRKLHKAALVVAAAGGLTAIGAGVSEAADYPVGYSGAAPAPAPEYPAPQYAPAPPPQYAAPQYAPAPPPNAGPPQVSPTDKNPNRA</sequence>
<keyword evidence="4" id="KW-1185">Reference proteome</keyword>
<evidence type="ECO:0000313" key="4">
    <source>
        <dbReference type="Proteomes" id="UP001139384"/>
    </source>
</evidence>
<dbReference type="EMBL" id="JAKEIP010000327">
    <property type="protein sequence ID" value="MCF1599597.1"/>
    <property type="molecule type" value="Genomic_DNA"/>
</dbReference>
<comment type="caution">
    <text evidence="3">The sequence shown here is derived from an EMBL/GenBank/DDBJ whole genome shotgun (WGS) entry which is preliminary data.</text>
</comment>
<evidence type="ECO:0000256" key="1">
    <source>
        <dbReference type="SAM" id="MobiDB-lite"/>
    </source>
</evidence>